<keyword evidence="1" id="KW-0472">Membrane</keyword>
<sequence>MALADNNINQCRVMSVDISAQNSERKCKEKNAENEDWGDDVSIILRNDKTSVGTVILKTCFGIIFIGLATGALIYAVNNSELQQLQPLHKIITPYFPHDISQQCTNGTLAIIHRKNSSGEEQKYTYIAYGTAWVQDASKRFLYHRVGLTKEDWQYSYFVLKNITFYATKVNCSRLQKTYDDFLEGMGFTYLRKQRDEEILLDGHYKEVIVYEGELPENVTIKGHHPNLIRGYSSEQKDATYGWELYFERSTNFSLYKKEYWYPEMQPLSPDWDIFGEIPESCFHL</sequence>
<dbReference type="Proteomes" id="UP001196413">
    <property type="component" value="Unassembled WGS sequence"/>
</dbReference>
<proteinExistence type="predicted"/>
<dbReference type="EMBL" id="JAHQIW010007153">
    <property type="protein sequence ID" value="KAJ1372513.1"/>
    <property type="molecule type" value="Genomic_DNA"/>
</dbReference>
<organism evidence="2 3">
    <name type="scientific">Parelaphostrongylus tenuis</name>
    <name type="common">Meningeal worm</name>
    <dbReference type="NCBI Taxonomy" id="148309"/>
    <lineage>
        <taxon>Eukaryota</taxon>
        <taxon>Metazoa</taxon>
        <taxon>Ecdysozoa</taxon>
        <taxon>Nematoda</taxon>
        <taxon>Chromadorea</taxon>
        <taxon>Rhabditida</taxon>
        <taxon>Rhabditina</taxon>
        <taxon>Rhabditomorpha</taxon>
        <taxon>Strongyloidea</taxon>
        <taxon>Metastrongylidae</taxon>
        <taxon>Parelaphostrongylus</taxon>
    </lineage>
</organism>
<reference evidence="2" key="1">
    <citation type="submission" date="2021-06" db="EMBL/GenBank/DDBJ databases">
        <title>Parelaphostrongylus tenuis whole genome reference sequence.</title>
        <authorList>
            <person name="Garwood T.J."/>
            <person name="Larsen P.A."/>
            <person name="Fountain-Jones N.M."/>
            <person name="Garbe J.R."/>
            <person name="Macchietto M.G."/>
            <person name="Kania S.A."/>
            <person name="Gerhold R.W."/>
            <person name="Richards J.E."/>
            <person name="Wolf T.M."/>
        </authorList>
    </citation>
    <scope>NUCLEOTIDE SEQUENCE</scope>
    <source>
        <strain evidence="2">MNPRO001-30</strain>
        <tissue evidence="2">Meninges</tissue>
    </source>
</reference>
<keyword evidence="3" id="KW-1185">Reference proteome</keyword>
<gene>
    <name evidence="2" type="ORF">KIN20_034684</name>
</gene>
<protein>
    <submittedName>
        <fullName evidence="2">Uncharacterized protein</fullName>
    </submittedName>
</protein>
<keyword evidence="1" id="KW-0812">Transmembrane</keyword>
<accession>A0AAD5RAT0</accession>
<evidence type="ECO:0000256" key="1">
    <source>
        <dbReference type="SAM" id="Phobius"/>
    </source>
</evidence>
<feature type="transmembrane region" description="Helical" evidence="1">
    <location>
        <begin position="55"/>
        <end position="77"/>
    </location>
</feature>
<evidence type="ECO:0000313" key="3">
    <source>
        <dbReference type="Proteomes" id="UP001196413"/>
    </source>
</evidence>
<keyword evidence="1" id="KW-1133">Transmembrane helix</keyword>
<comment type="caution">
    <text evidence="2">The sequence shown here is derived from an EMBL/GenBank/DDBJ whole genome shotgun (WGS) entry which is preliminary data.</text>
</comment>
<evidence type="ECO:0000313" key="2">
    <source>
        <dbReference type="EMBL" id="KAJ1372513.1"/>
    </source>
</evidence>
<name>A0AAD5RAT0_PARTN</name>
<dbReference type="AlphaFoldDB" id="A0AAD5RAT0"/>